<gene>
    <name evidence="2" type="ORF">V2K49_33720</name>
</gene>
<protein>
    <submittedName>
        <fullName evidence="2">Uncharacterized protein</fullName>
    </submittedName>
</protein>
<feature type="region of interest" description="Disordered" evidence="1">
    <location>
        <begin position="1"/>
        <end position="21"/>
    </location>
</feature>
<evidence type="ECO:0000256" key="1">
    <source>
        <dbReference type="SAM" id="MobiDB-lite"/>
    </source>
</evidence>
<dbReference type="AlphaFoldDB" id="A0ABD5JIV9"/>
<feature type="region of interest" description="Disordered" evidence="1">
    <location>
        <begin position="50"/>
        <end position="69"/>
    </location>
</feature>
<evidence type="ECO:0000313" key="3">
    <source>
        <dbReference type="Proteomes" id="UP001354649"/>
    </source>
</evidence>
<reference evidence="2 3" key="1">
    <citation type="submission" date="2023-11" db="EMBL/GenBank/DDBJ databases">
        <title>30 novel species of actinomycetes from the DSMZ collection.</title>
        <authorList>
            <person name="Nouioui I."/>
        </authorList>
    </citation>
    <scope>NUCLEOTIDE SEQUENCE [LARGE SCALE GENOMIC DNA]</scope>
    <source>
        <strain evidence="2 3">DSM 41602</strain>
    </source>
</reference>
<comment type="caution">
    <text evidence="2">The sequence shown here is derived from an EMBL/GenBank/DDBJ whole genome shotgun (WGS) entry which is preliminary data.</text>
</comment>
<organism evidence="2 3">
    <name type="scientific">Streptomyces antimycoticus</name>
    <dbReference type="NCBI Taxonomy" id="68175"/>
    <lineage>
        <taxon>Bacteria</taxon>
        <taxon>Bacillati</taxon>
        <taxon>Actinomycetota</taxon>
        <taxon>Actinomycetes</taxon>
        <taxon>Kitasatosporales</taxon>
        <taxon>Streptomycetaceae</taxon>
        <taxon>Streptomyces</taxon>
        <taxon>Streptomyces violaceusniger group</taxon>
    </lineage>
</organism>
<evidence type="ECO:0000313" key="2">
    <source>
        <dbReference type="EMBL" id="MEE4587995.1"/>
    </source>
</evidence>
<name>A0ABD5JIV9_9ACTN</name>
<proteinExistence type="predicted"/>
<dbReference type="RefSeq" id="WP_156107738.1">
    <property type="nucleotide sequence ID" value="NZ_JBIBGG010000040.1"/>
</dbReference>
<accession>A0ABD5JIV9</accession>
<dbReference type="EMBL" id="JAZBJQ010000029">
    <property type="protein sequence ID" value="MEE4587995.1"/>
    <property type="molecule type" value="Genomic_DNA"/>
</dbReference>
<dbReference type="Proteomes" id="UP001354649">
    <property type="component" value="Unassembled WGS sequence"/>
</dbReference>
<sequence length="69" mass="6983">MSGGRAVTRRGTSGHAADRVPGAAELAGLTRWLLRVKGSRSFAELSAAAGAAGRPVTTDTLRRAPAVPA</sequence>